<dbReference type="OrthoDB" id="5456782at2"/>
<dbReference type="Proteomes" id="UP000014975">
    <property type="component" value="Unassembled WGS sequence"/>
</dbReference>
<evidence type="ECO:0000313" key="3">
    <source>
        <dbReference type="EMBL" id="EPR36177.1"/>
    </source>
</evidence>
<evidence type="ECO:0000313" key="4">
    <source>
        <dbReference type="Proteomes" id="UP000014975"/>
    </source>
</evidence>
<dbReference type="STRING" id="1121439.dsat_1705"/>
<dbReference type="RefSeq" id="WP_020885591.1">
    <property type="nucleotide sequence ID" value="NZ_ATHI01000001.1"/>
</dbReference>
<keyword evidence="2" id="KW-0472">Membrane</keyword>
<keyword evidence="4" id="KW-1185">Reference proteome</keyword>
<protein>
    <submittedName>
        <fullName evidence="3">Uncharacterized protein</fullName>
    </submittedName>
</protein>
<sequence>MSPRSKYNIIFMRDDAQVRRFRLGSAWIRVAIWLLALLMLAAGGGLYAGFRYWSANAALVDEKRGLERRLIDAEVQLERLGNVEKILRSHDPKDVQDLIQAGNMAERERTAPPPSPPNLGEIFAYQNLRQAGVENIQARLVNSSMQVRFDLNNLIADTTLSGRVDFHVILNSGRMERVSAPEADLVFSIQRFKRIQATFNLPTGVERGDLFGVRVVISGQDGNPIYSETYPLSRIVS</sequence>
<dbReference type="EMBL" id="ATHI01000001">
    <property type="protein sequence ID" value="EPR36177.1"/>
    <property type="molecule type" value="Genomic_DNA"/>
</dbReference>
<evidence type="ECO:0000256" key="1">
    <source>
        <dbReference type="SAM" id="Coils"/>
    </source>
</evidence>
<dbReference type="PATRIC" id="fig|1121439.3.peg.89"/>
<accession>S7TG33</accession>
<feature type="transmembrane region" description="Helical" evidence="2">
    <location>
        <begin position="26"/>
        <end position="50"/>
    </location>
</feature>
<gene>
    <name evidence="3" type="ORF">dsat_1705</name>
</gene>
<comment type="caution">
    <text evidence="3">The sequence shown here is derived from an EMBL/GenBank/DDBJ whole genome shotgun (WGS) entry which is preliminary data.</text>
</comment>
<feature type="coiled-coil region" evidence="1">
    <location>
        <begin position="56"/>
        <end position="83"/>
    </location>
</feature>
<evidence type="ECO:0000256" key="2">
    <source>
        <dbReference type="SAM" id="Phobius"/>
    </source>
</evidence>
<reference evidence="3 4" key="1">
    <citation type="journal article" date="2013" name="Genome Announc.">
        <title>Draft genome sequences for three mercury-methylating, sulfate-reducing bacteria.</title>
        <authorList>
            <person name="Brown S.D."/>
            <person name="Hurt R.A.Jr."/>
            <person name="Gilmour C.C."/>
            <person name="Elias D.A."/>
        </authorList>
    </citation>
    <scope>NUCLEOTIDE SEQUENCE [LARGE SCALE GENOMIC DNA]</scope>
    <source>
        <strain evidence="3 4">DSM 16529</strain>
    </source>
</reference>
<keyword evidence="1" id="KW-0175">Coiled coil</keyword>
<keyword evidence="2" id="KW-1133">Transmembrane helix</keyword>
<proteinExistence type="predicted"/>
<organism evidence="3 4">
    <name type="scientific">Alkalidesulfovibrio alkalitolerans DSM 16529</name>
    <dbReference type="NCBI Taxonomy" id="1121439"/>
    <lineage>
        <taxon>Bacteria</taxon>
        <taxon>Pseudomonadati</taxon>
        <taxon>Thermodesulfobacteriota</taxon>
        <taxon>Desulfovibrionia</taxon>
        <taxon>Desulfovibrionales</taxon>
        <taxon>Desulfovibrionaceae</taxon>
        <taxon>Alkalidesulfovibrio</taxon>
    </lineage>
</organism>
<name>S7TG33_9BACT</name>
<dbReference type="AlphaFoldDB" id="S7TG33"/>
<keyword evidence="2" id="KW-0812">Transmembrane</keyword>
<dbReference type="eggNOG" id="ENOG503408Q">
    <property type="taxonomic scope" value="Bacteria"/>
</dbReference>